<organism evidence="5 6">
    <name type="scientific">Ramlibacter lithotrophicus</name>
    <dbReference type="NCBI Taxonomy" id="2606681"/>
    <lineage>
        <taxon>Bacteria</taxon>
        <taxon>Pseudomonadati</taxon>
        <taxon>Pseudomonadota</taxon>
        <taxon>Betaproteobacteria</taxon>
        <taxon>Burkholderiales</taxon>
        <taxon>Comamonadaceae</taxon>
        <taxon>Ramlibacter</taxon>
    </lineage>
</organism>
<dbReference type="InterPro" id="IPR028081">
    <property type="entry name" value="Leu-bd"/>
</dbReference>
<dbReference type="EMBL" id="VTOX01000002">
    <property type="protein sequence ID" value="NKE65822.1"/>
    <property type="molecule type" value="Genomic_DNA"/>
</dbReference>
<dbReference type="Gene3D" id="3.40.50.2300">
    <property type="match status" value="2"/>
</dbReference>
<dbReference type="Pfam" id="PF13458">
    <property type="entry name" value="Peripla_BP_6"/>
    <property type="match status" value="1"/>
</dbReference>
<dbReference type="InterPro" id="IPR051010">
    <property type="entry name" value="BCAA_transport"/>
</dbReference>
<dbReference type="CDD" id="cd06328">
    <property type="entry name" value="PBP1_SBP-like"/>
    <property type="match status" value="1"/>
</dbReference>
<name>A0A7X6DES1_9BURK</name>
<evidence type="ECO:0000256" key="1">
    <source>
        <dbReference type="ARBA" id="ARBA00010062"/>
    </source>
</evidence>
<feature type="chain" id="PRO_5030910377" evidence="3">
    <location>
        <begin position="25"/>
        <end position="396"/>
    </location>
</feature>
<feature type="domain" description="Leucine-binding protein" evidence="4">
    <location>
        <begin position="28"/>
        <end position="368"/>
    </location>
</feature>
<proteinExistence type="inferred from homology"/>
<accession>A0A7X6DES1</accession>
<evidence type="ECO:0000256" key="2">
    <source>
        <dbReference type="ARBA" id="ARBA00022729"/>
    </source>
</evidence>
<reference evidence="5 6" key="1">
    <citation type="journal article" date="2020" name="Nature">
        <title>Bacterial chemolithoautotrophy via manganese oxidation.</title>
        <authorList>
            <person name="Yu H."/>
            <person name="Leadbetter J.R."/>
        </authorList>
    </citation>
    <scope>NUCLEOTIDE SEQUENCE [LARGE SCALE GENOMIC DNA]</scope>
    <source>
        <strain evidence="5 6">RBP-1</strain>
    </source>
</reference>
<dbReference type="PANTHER" id="PTHR30483:SF6">
    <property type="entry name" value="PERIPLASMIC BINDING PROTEIN OF ABC TRANSPORTER FOR NATURAL AMINO ACIDS"/>
    <property type="match status" value="1"/>
</dbReference>
<gene>
    <name evidence="5" type="ORF">RAMLITH_08315</name>
</gene>
<evidence type="ECO:0000313" key="5">
    <source>
        <dbReference type="EMBL" id="NKE65822.1"/>
    </source>
</evidence>
<dbReference type="AlphaFoldDB" id="A0A7X6DES1"/>
<evidence type="ECO:0000256" key="3">
    <source>
        <dbReference type="SAM" id="SignalP"/>
    </source>
</evidence>
<protein>
    <submittedName>
        <fullName evidence="5">ABC transporter substrate-binding protein</fullName>
    </submittedName>
</protein>
<feature type="signal peptide" evidence="3">
    <location>
        <begin position="1"/>
        <end position="24"/>
    </location>
</feature>
<comment type="caution">
    <text evidence="5">The sequence shown here is derived from an EMBL/GenBank/DDBJ whole genome shotgun (WGS) entry which is preliminary data.</text>
</comment>
<evidence type="ECO:0000259" key="4">
    <source>
        <dbReference type="Pfam" id="PF13458"/>
    </source>
</evidence>
<dbReference type="PANTHER" id="PTHR30483">
    <property type="entry name" value="LEUCINE-SPECIFIC-BINDING PROTEIN"/>
    <property type="match status" value="1"/>
</dbReference>
<dbReference type="InterPro" id="IPR028082">
    <property type="entry name" value="Peripla_BP_I"/>
</dbReference>
<dbReference type="Proteomes" id="UP000521868">
    <property type="component" value="Unassembled WGS sequence"/>
</dbReference>
<sequence>MQRRTWVALAALAASTFAAPVVLAQAKEIRIAHVYSRTGPLEAYGKQTQTGLMMGLDYATGGTMTVNGRKIVVIEKDDQGKPDLGKSLLATAYSDDKADLAIGPTSSGVALAMLPVAEEYKKILLVEPAVADSITGDKWNKYIFRTGRNSSQDAISNAVALDKPGVTIATLAQDYAFGRDGVKAFKESVKKARIVHEEYLPANTTDFTAGAQRLIDKLKDVPGRKVIWIVWAGAGNPFKIADLDLKRYGIEIATGGNILPAMASYKQFPGMEGATYYYFGIPKNPVNEALVASHYKQFKSPPDFFTAGGFSAAMAVVTALKKTNGDTAANKLIAAMEGMSFDTPKGRMTFRKEDHQAMQSMYHFKIKADPAFAWGVPELVREIKPEEMQVPIRNKR</sequence>
<evidence type="ECO:0000313" key="6">
    <source>
        <dbReference type="Proteomes" id="UP000521868"/>
    </source>
</evidence>
<keyword evidence="6" id="KW-1185">Reference proteome</keyword>
<dbReference type="SUPFAM" id="SSF53822">
    <property type="entry name" value="Periplasmic binding protein-like I"/>
    <property type="match status" value="1"/>
</dbReference>
<keyword evidence="2 3" id="KW-0732">Signal</keyword>
<dbReference type="RefSeq" id="WP_168106904.1">
    <property type="nucleotide sequence ID" value="NZ_VTOX01000002.1"/>
</dbReference>
<comment type="similarity">
    <text evidence="1">Belongs to the leucine-binding protein family.</text>
</comment>